<reference evidence="5 6" key="1">
    <citation type="submission" date="2016-11" db="EMBL/GenBank/DDBJ databases">
        <authorList>
            <person name="Jaros S."/>
            <person name="Januszkiewicz K."/>
            <person name="Wedrychowicz H."/>
        </authorList>
    </citation>
    <scope>NUCLEOTIDE SEQUENCE [LARGE SCALE GENOMIC DNA]</scope>
    <source>
        <strain evidence="5 6">DSM 44523</strain>
    </source>
</reference>
<accession>A0A1M5FQ29</accession>
<evidence type="ECO:0000256" key="3">
    <source>
        <dbReference type="ARBA" id="ARBA00023163"/>
    </source>
</evidence>
<dbReference type="PANTHER" id="PTHR33204:SF18">
    <property type="entry name" value="TRANSCRIPTIONAL REGULATORY PROTEIN"/>
    <property type="match status" value="1"/>
</dbReference>
<dbReference type="AlphaFoldDB" id="A0A1M5FQ29"/>
<sequence length="115" mass="13272">MFRDCKDVVGPVRVGDKWTCRILRCLRDGDRRFSELRVPLSAITPKVLTESLRAMERDGLVRRTAHPGVPPKVVYSLTDLGRRLLEFMDTICDWTVTNLPEILEARRAYDERVSV</sequence>
<protein>
    <submittedName>
        <fullName evidence="5">Transcriptional regulator, HxlR family</fullName>
    </submittedName>
</protein>
<dbReference type="EMBL" id="FQVN01000005">
    <property type="protein sequence ID" value="SHF93608.1"/>
    <property type="molecule type" value="Genomic_DNA"/>
</dbReference>
<proteinExistence type="predicted"/>
<dbReference type="OrthoDB" id="370168at2"/>
<dbReference type="Proteomes" id="UP000184501">
    <property type="component" value="Unassembled WGS sequence"/>
</dbReference>
<evidence type="ECO:0000256" key="1">
    <source>
        <dbReference type="ARBA" id="ARBA00023015"/>
    </source>
</evidence>
<evidence type="ECO:0000256" key="2">
    <source>
        <dbReference type="ARBA" id="ARBA00023125"/>
    </source>
</evidence>
<name>A0A1M5FQ29_STRHI</name>
<dbReference type="SUPFAM" id="SSF46785">
    <property type="entry name" value="Winged helix' DNA-binding domain"/>
    <property type="match status" value="1"/>
</dbReference>
<dbReference type="InterPro" id="IPR036390">
    <property type="entry name" value="WH_DNA-bd_sf"/>
</dbReference>
<gene>
    <name evidence="5" type="ORF">SAMN05444320_105541</name>
</gene>
<evidence type="ECO:0000259" key="4">
    <source>
        <dbReference type="PROSITE" id="PS51118"/>
    </source>
</evidence>
<evidence type="ECO:0000313" key="5">
    <source>
        <dbReference type="EMBL" id="SHF93608.1"/>
    </source>
</evidence>
<keyword evidence="2" id="KW-0238">DNA-binding</keyword>
<dbReference type="InterPro" id="IPR002577">
    <property type="entry name" value="HTH_HxlR"/>
</dbReference>
<dbReference type="Gene3D" id="1.10.10.10">
    <property type="entry name" value="Winged helix-like DNA-binding domain superfamily/Winged helix DNA-binding domain"/>
    <property type="match status" value="1"/>
</dbReference>
<dbReference type="PROSITE" id="PS51118">
    <property type="entry name" value="HTH_HXLR"/>
    <property type="match status" value="1"/>
</dbReference>
<dbReference type="STRING" id="2017.SAMN05444320_105541"/>
<keyword evidence="1" id="KW-0805">Transcription regulation</keyword>
<feature type="domain" description="HTH hxlR-type" evidence="4">
    <location>
        <begin position="5"/>
        <end position="103"/>
    </location>
</feature>
<dbReference type="Pfam" id="PF01638">
    <property type="entry name" value="HxlR"/>
    <property type="match status" value="1"/>
</dbReference>
<keyword evidence="3" id="KW-0804">Transcription</keyword>
<evidence type="ECO:0000313" key="6">
    <source>
        <dbReference type="Proteomes" id="UP000184501"/>
    </source>
</evidence>
<keyword evidence="6" id="KW-1185">Reference proteome</keyword>
<dbReference type="PANTHER" id="PTHR33204">
    <property type="entry name" value="TRANSCRIPTIONAL REGULATOR, MARR FAMILY"/>
    <property type="match status" value="1"/>
</dbReference>
<dbReference type="GO" id="GO:0003677">
    <property type="term" value="F:DNA binding"/>
    <property type="evidence" value="ECO:0007669"/>
    <property type="project" value="UniProtKB-KW"/>
</dbReference>
<organism evidence="5 6">
    <name type="scientific">Streptoalloteichus hindustanus</name>
    <dbReference type="NCBI Taxonomy" id="2017"/>
    <lineage>
        <taxon>Bacteria</taxon>
        <taxon>Bacillati</taxon>
        <taxon>Actinomycetota</taxon>
        <taxon>Actinomycetes</taxon>
        <taxon>Pseudonocardiales</taxon>
        <taxon>Pseudonocardiaceae</taxon>
        <taxon>Streptoalloteichus</taxon>
    </lineage>
</organism>
<dbReference type="InterPro" id="IPR036388">
    <property type="entry name" value="WH-like_DNA-bd_sf"/>
</dbReference>